<dbReference type="AlphaFoldDB" id="A0A7W6P0Z7"/>
<comment type="caution">
    <text evidence="11">The sequence shown here is derived from an EMBL/GenBank/DDBJ whole genome shotgun (WGS) entry which is preliminary data.</text>
</comment>
<keyword evidence="3 9" id="KW-0813">Transport</keyword>
<dbReference type="Pfam" id="PF00873">
    <property type="entry name" value="ACR_tran"/>
    <property type="match status" value="1"/>
</dbReference>
<dbReference type="GO" id="GO:0042910">
    <property type="term" value="F:xenobiotic transmembrane transporter activity"/>
    <property type="evidence" value="ECO:0007669"/>
    <property type="project" value="TreeGrafter"/>
</dbReference>
<dbReference type="Gene3D" id="3.30.70.1430">
    <property type="entry name" value="Multidrug efflux transporter AcrB pore domain"/>
    <property type="match status" value="2"/>
</dbReference>
<evidence type="ECO:0000256" key="4">
    <source>
        <dbReference type="ARBA" id="ARBA00022475"/>
    </source>
</evidence>
<evidence type="ECO:0000256" key="7">
    <source>
        <dbReference type="ARBA" id="ARBA00022989"/>
    </source>
</evidence>
<feature type="transmembrane region" description="Helical" evidence="9">
    <location>
        <begin position="977"/>
        <end position="998"/>
    </location>
</feature>
<dbReference type="Gene3D" id="1.20.1640.10">
    <property type="entry name" value="Multidrug efflux transporter AcrB transmembrane domain"/>
    <property type="match status" value="2"/>
</dbReference>
<gene>
    <name evidence="11" type="ORF">GGQ66_001869</name>
</gene>
<dbReference type="PANTHER" id="PTHR32063">
    <property type="match status" value="1"/>
</dbReference>
<keyword evidence="6 9" id="KW-0812">Transmembrane</keyword>
<dbReference type="InterPro" id="IPR004764">
    <property type="entry name" value="MdtF-like"/>
</dbReference>
<evidence type="ECO:0000313" key="11">
    <source>
        <dbReference type="EMBL" id="MBB4103312.1"/>
    </source>
</evidence>
<keyword evidence="7 9" id="KW-1133">Transmembrane helix</keyword>
<feature type="transmembrane region" description="Helical" evidence="9">
    <location>
        <begin position="395"/>
        <end position="419"/>
    </location>
</feature>
<dbReference type="NCBIfam" id="TIGR00915">
    <property type="entry name" value="2A0602"/>
    <property type="match status" value="1"/>
</dbReference>
<feature type="transmembrane region" description="Helical" evidence="9">
    <location>
        <begin position="343"/>
        <end position="362"/>
    </location>
</feature>
<evidence type="ECO:0000256" key="6">
    <source>
        <dbReference type="ARBA" id="ARBA00022692"/>
    </source>
</evidence>
<evidence type="ECO:0000256" key="1">
    <source>
        <dbReference type="ARBA" id="ARBA00004429"/>
    </source>
</evidence>
<feature type="domain" description="SSD" evidence="10">
    <location>
        <begin position="368"/>
        <end position="497"/>
    </location>
</feature>
<comment type="similarity">
    <text evidence="2 9">Belongs to the resistance-nodulation-cell division (RND) (TC 2.A.6) family.</text>
</comment>
<dbReference type="PRINTS" id="PR00702">
    <property type="entry name" value="ACRIFLAVINRP"/>
</dbReference>
<feature type="transmembrane region" description="Helical" evidence="9">
    <location>
        <begin position="933"/>
        <end position="956"/>
    </location>
</feature>
<dbReference type="PROSITE" id="PS50156">
    <property type="entry name" value="SSD"/>
    <property type="match status" value="1"/>
</dbReference>
<dbReference type="Gene3D" id="3.30.70.1440">
    <property type="entry name" value="Multidrug efflux transporter AcrB pore domain"/>
    <property type="match status" value="1"/>
</dbReference>
<feature type="transmembrane region" description="Helical" evidence="9">
    <location>
        <begin position="472"/>
        <end position="499"/>
    </location>
</feature>
<evidence type="ECO:0000256" key="3">
    <source>
        <dbReference type="ARBA" id="ARBA00022448"/>
    </source>
</evidence>
<feature type="transmembrane region" description="Helical" evidence="9">
    <location>
        <begin position="440"/>
        <end position="460"/>
    </location>
</feature>
<dbReference type="EMBL" id="JACIDU010000006">
    <property type="protein sequence ID" value="MBB4103312.1"/>
    <property type="molecule type" value="Genomic_DNA"/>
</dbReference>
<feature type="transmembrane region" description="Helical" evidence="9">
    <location>
        <begin position="12"/>
        <end position="32"/>
    </location>
</feature>
<accession>A0A7W6P0Z7</accession>
<name>A0A7W6P0Z7_9HYPH</name>
<sequence>MNISRFFIDRPVFAAVLSILIVVAGLVGLRALPISEYPDVVPPSIVVRASYPGANPSVIAQTVATPLEEQINGVEGMLYMSSQATSDGVLTLTVTFKLGTDPDKAQQLVQNRVSQAEPRLPAEVRALGLTTIKSSPDLMMVVHLVSEGGRYDLTYLRNYATLNIKDRLARIEGVGQVQVFGAGDYSMRVWIDPQKAAGHGLAASDITNAIRQQNVQAAAGIIGASPSLPGVDLQLNVNAQGRLETPEEFGEIIVKTGADGAITRLKDVARIELGAADYTLRSLLDGDPAVAIPVFQAPGSNAIAISDAVQATMADLQLAMPEGVRFDIVYDTTNFVRASIDKVVDTLLEAIALVVLVVILFLQTWRASIIPLIAVPVSVIGTFAVMYAFGFSINALTLFGLVLAIGIVVDDAIVVVENVERNIENGLSPREATYRAMREVSGPIVAIALVLVAVFVPLAFITGLSGQFYRQFALTIAISTVISALNSLTLSPALAALLLKDHHAPKDWLTRGMDKVLGGFFRLFNRGFGAASNGYGKGVGGLVSRKSIVMVVYLALVGATYAAFTVVPGGFVPAQDKQYLIGFAQLPDGATLDRTEEVIKRMSEITLQQPGVKHALAFPGLSINGFTIGSNAGIVFAVLDDFEDRKTPELSGGAIAMQLNQKYAVIQDAFIAMFPPPPVNGLGSTGGFKLQIEDRAGLGGAVLDETTKAFIAKAYQTPELAGIFSSYQINVPQLYADLDRARAQQLGVAVTDVFETLQIYLGSLYVNDFNAFGRTYSVRAQADAAFRGKPEDIGELKVRSQSGEMIPLSALIKVDATTGPERTTRYNGFLAADINGAPAPGFSSGQAQAAIERIAADTLPAGIDFEWTDLTYQQIIAGDSSLVVFPLALLLVFLVLAAQYESLALPVAIILIVPMGVLAALTGVWLTGGDNNIFTQIGLVVLVGLSAKNAILIVEFARELEFAGRTPVQAAIEASRLRLRPILMTSMAFIMGVVPLIVSTGAGAEMRAAMGVAVFSGMIGVTFFGIFMTPVFYVLVRRIAGNRPLVHHDHPQPAATPVAAE</sequence>
<dbReference type="InterPro" id="IPR027463">
    <property type="entry name" value="AcrB_DN_DC_subdom"/>
</dbReference>
<dbReference type="FunFam" id="1.20.1640.10:FF:000001">
    <property type="entry name" value="Efflux pump membrane transporter"/>
    <property type="match status" value="1"/>
</dbReference>
<dbReference type="InterPro" id="IPR001036">
    <property type="entry name" value="Acrflvin-R"/>
</dbReference>
<keyword evidence="12" id="KW-1185">Reference proteome</keyword>
<dbReference type="SUPFAM" id="SSF82714">
    <property type="entry name" value="Multidrug efflux transporter AcrB TolC docking domain, DN and DC subdomains"/>
    <property type="match status" value="2"/>
</dbReference>
<evidence type="ECO:0000313" key="12">
    <source>
        <dbReference type="Proteomes" id="UP000584824"/>
    </source>
</evidence>
<dbReference type="GO" id="GO:0015562">
    <property type="term" value="F:efflux transmembrane transporter activity"/>
    <property type="evidence" value="ECO:0007669"/>
    <property type="project" value="InterPro"/>
</dbReference>
<reference evidence="11 12" key="1">
    <citation type="submission" date="2020-08" db="EMBL/GenBank/DDBJ databases">
        <title>Genomic Encyclopedia of Type Strains, Phase IV (KMG-IV): sequencing the most valuable type-strain genomes for metagenomic binning, comparative biology and taxonomic classification.</title>
        <authorList>
            <person name="Goeker M."/>
        </authorList>
    </citation>
    <scope>NUCLEOTIDE SEQUENCE [LARGE SCALE GENOMIC DNA]</scope>
    <source>
        <strain evidence="11 12">DSM 26385</strain>
    </source>
</reference>
<feature type="transmembrane region" description="Helical" evidence="9">
    <location>
        <begin position="903"/>
        <end position="927"/>
    </location>
</feature>
<evidence type="ECO:0000256" key="9">
    <source>
        <dbReference type="RuleBase" id="RU364070"/>
    </source>
</evidence>
<dbReference type="GO" id="GO:0009636">
    <property type="term" value="P:response to toxic substance"/>
    <property type="evidence" value="ECO:0007669"/>
    <property type="project" value="UniProtKB-ARBA"/>
</dbReference>
<dbReference type="InterPro" id="IPR000731">
    <property type="entry name" value="SSD"/>
</dbReference>
<evidence type="ECO:0000256" key="8">
    <source>
        <dbReference type="ARBA" id="ARBA00023136"/>
    </source>
</evidence>
<dbReference type="SUPFAM" id="SSF82866">
    <property type="entry name" value="Multidrug efflux transporter AcrB transmembrane domain"/>
    <property type="match status" value="2"/>
</dbReference>
<dbReference type="Proteomes" id="UP000584824">
    <property type="component" value="Unassembled WGS sequence"/>
</dbReference>
<dbReference type="RefSeq" id="WP_183791704.1">
    <property type="nucleotide sequence ID" value="NZ_JACIDU010000006.1"/>
</dbReference>
<dbReference type="Gene3D" id="3.30.70.1320">
    <property type="entry name" value="Multidrug efflux transporter AcrB pore domain like"/>
    <property type="match status" value="1"/>
</dbReference>
<dbReference type="GO" id="GO:0005886">
    <property type="term" value="C:plasma membrane"/>
    <property type="evidence" value="ECO:0007669"/>
    <property type="project" value="UniProtKB-SubCell"/>
</dbReference>
<dbReference type="NCBIfam" id="NF000282">
    <property type="entry name" value="RND_permease_1"/>
    <property type="match status" value="1"/>
</dbReference>
<protein>
    <recommendedName>
        <fullName evidence="9">Efflux pump membrane transporter</fullName>
    </recommendedName>
</protein>
<feature type="transmembrane region" description="Helical" evidence="9">
    <location>
        <begin position="875"/>
        <end position="896"/>
    </location>
</feature>
<dbReference type="FunFam" id="3.30.70.1430:FF:000001">
    <property type="entry name" value="Efflux pump membrane transporter"/>
    <property type="match status" value="1"/>
</dbReference>
<comment type="subcellular location">
    <subcellularLocation>
        <location evidence="1 9">Cell inner membrane</location>
        <topology evidence="1 9">Multi-pass membrane protein</topology>
    </subcellularLocation>
</comment>
<keyword evidence="4" id="KW-1003">Cell membrane</keyword>
<dbReference type="PANTHER" id="PTHR32063:SF11">
    <property type="entry name" value="CATION OR DRUG EFFLUX SYSTEM PROTEIN"/>
    <property type="match status" value="1"/>
</dbReference>
<feature type="transmembrane region" description="Helical" evidence="9">
    <location>
        <begin position="369"/>
        <end position="389"/>
    </location>
</feature>
<feature type="transmembrane region" description="Helical" evidence="9">
    <location>
        <begin position="1010"/>
        <end position="1036"/>
    </location>
</feature>
<organism evidence="11 12">
    <name type="scientific">Allorhizobium borbori</name>
    <dbReference type="NCBI Taxonomy" id="485907"/>
    <lineage>
        <taxon>Bacteria</taxon>
        <taxon>Pseudomonadati</taxon>
        <taxon>Pseudomonadota</taxon>
        <taxon>Alphaproteobacteria</taxon>
        <taxon>Hyphomicrobiales</taxon>
        <taxon>Rhizobiaceae</taxon>
        <taxon>Rhizobium/Agrobacterium group</taxon>
        <taxon>Allorhizobium</taxon>
    </lineage>
</organism>
<dbReference type="Gene3D" id="3.30.2090.10">
    <property type="entry name" value="Multidrug efflux transporter AcrB TolC docking domain, DN and DC subdomains"/>
    <property type="match status" value="2"/>
</dbReference>
<keyword evidence="8 9" id="KW-0472">Membrane</keyword>
<evidence type="ECO:0000256" key="5">
    <source>
        <dbReference type="ARBA" id="ARBA00022519"/>
    </source>
</evidence>
<dbReference type="SUPFAM" id="SSF82693">
    <property type="entry name" value="Multidrug efflux transporter AcrB pore domain, PN1, PN2, PC1 and PC2 subdomains"/>
    <property type="match status" value="4"/>
</dbReference>
<evidence type="ECO:0000256" key="2">
    <source>
        <dbReference type="ARBA" id="ARBA00010942"/>
    </source>
</evidence>
<feature type="transmembrane region" description="Helical" evidence="9">
    <location>
        <begin position="551"/>
        <end position="571"/>
    </location>
</feature>
<proteinExistence type="inferred from homology"/>
<keyword evidence="5 9" id="KW-0997">Cell inner membrane</keyword>
<evidence type="ECO:0000259" key="10">
    <source>
        <dbReference type="PROSITE" id="PS50156"/>
    </source>
</evidence>